<keyword evidence="3" id="KW-1185">Reference proteome</keyword>
<feature type="domain" description="Transglutaminase-like" evidence="1">
    <location>
        <begin position="187"/>
        <end position="247"/>
    </location>
</feature>
<dbReference type="InterPro" id="IPR002931">
    <property type="entry name" value="Transglutaminase-like"/>
</dbReference>
<name>A0A512PD70_9CELL</name>
<organism evidence="2 3">
    <name type="scientific">Cellulomonas soli</name>
    <dbReference type="NCBI Taxonomy" id="931535"/>
    <lineage>
        <taxon>Bacteria</taxon>
        <taxon>Bacillati</taxon>
        <taxon>Actinomycetota</taxon>
        <taxon>Actinomycetes</taxon>
        <taxon>Micrococcales</taxon>
        <taxon>Cellulomonadaceae</taxon>
        <taxon>Cellulomonas</taxon>
    </lineage>
</organism>
<accession>A0A512PD70</accession>
<reference evidence="2 3" key="1">
    <citation type="submission" date="2019-07" db="EMBL/GenBank/DDBJ databases">
        <title>Whole genome shotgun sequence of Cellulomonas soli NBRC 109434.</title>
        <authorList>
            <person name="Hosoyama A."/>
            <person name="Uohara A."/>
            <person name="Ohji S."/>
            <person name="Ichikawa N."/>
        </authorList>
    </citation>
    <scope>NUCLEOTIDE SEQUENCE [LARGE SCALE GENOMIC DNA]</scope>
    <source>
        <strain evidence="2 3">NBRC 109434</strain>
    </source>
</reference>
<evidence type="ECO:0000313" key="2">
    <source>
        <dbReference type="EMBL" id="GEP69159.1"/>
    </source>
</evidence>
<proteinExistence type="predicted"/>
<dbReference type="Gene3D" id="2.60.40.2250">
    <property type="match status" value="1"/>
</dbReference>
<dbReference type="SUPFAM" id="SSF54001">
    <property type="entry name" value="Cysteine proteinases"/>
    <property type="match status" value="1"/>
</dbReference>
<dbReference type="SMART" id="SM00460">
    <property type="entry name" value="TGc"/>
    <property type="match status" value="1"/>
</dbReference>
<protein>
    <submittedName>
        <fullName evidence="2">Putative transglutaminase-like protein</fullName>
    </submittedName>
</protein>
<sequence length="303" mass="32709">MPDPGRFTPGPAGLTLALRVGLDGTSPLVAHRRERTPAVQRIVSSHLSMDVHAPLEMLLQIAVADGAHDRSELLTVRHEDGPLELVEIKGRTGSRLHRVMAPVGRLVVDYQATVVGQADLPPVEDEDLVEYRRPSRYVDSDRLLAFARDEFAGLRGQPLLDAVVGWVRRHVTYLSGASLPTDGASDTLLKRRGVCRDFAHLVVALLRANDTPARLASVYAPGLKPMDFHAVAEAWVDGAWHVVDATGLAPRGSMLRIGTGRDATDTAFLSYYGGQVTLRSMTVTAAVHGGTIADDGTEPVVLR</sequence>
<evidence type="ECO:0000313" key="3">
    <source>
        <dbReference type="Proteomes" id="UP000321798"/>
    </source>
</evidence>
<dbReference type="Pfam" id="PF01841">
    <property type="entry name" value="Transglut_core"/>
    <property type="match status" value="1"/>
</dbReference>
<dbReference type="Proteomes" id="UP000321798">
    <property type="component" value="Unassembled WGS sequence"/>
</dbReference>
<comment type="caution">
    <text evidence="2">The sequence shown here is derived from an EMBL/GenBank/DDBJ whole genome shotgun (WGS) entry which is preliminary data.</text>
</comment>
<dbReference type="Gene3D" id="3.10.620.30">
    <property type="match status" value="1"/>
</dbReference>
<dbReference type="AlphaFoldDB" id="A0A512PD70"/>
<dbReference type="InterPro" id="IPR038765">
    <property type="entry name" value="Papain-like_cys_pep_sf"/>
</dbReference>
<gene>
    <name evidence="2" type="ORF">CSO01_18740</name>
</gene>
<dbReference type="PANTHER" id="PTHR33490:SF12">
    <property type="entry name" value="BLL5557 PROTEIN"/>
    <property type="match status" value="1"/>
</dbReference>
<dbReference type="EMBL" id="BKAL01000006">
    <property type="protein sequence ID" value="GEP69159.1"/>
    <property type="molecule type" value="Genomic_DNA"/>
</dbReference>
<evidence type="ECO:0000259" key="1">
    <source>
        <dbReference type="SMART" id="SM00460"/>
    </source>
</evidence>
<dbReference type="PANTHER" id="PTHR33490">
    <property type="entry name" value="BLR5614 PROTEIN-RELATED"/>
    <property type="match status" value="1"/>
</dbReference>